<evidence type="ECO:0000256" key="1">
    <source>
        <dbReference type="SAM" id="MobiDB-lite"/>
    </source>
</evidence>
<dbReference type="GO" id="GO:0003677">
    <property type="term" value="F:DNA binding"/>
    <property type="evidence" value="ECO:0007669"/>
    <property type="project" value="InterPro"/>
</dbReference>
<dbReference type="RefSeq" id="WP_244677063.1">
    <property type="nucleotide sequence ID" value="NZ_CP095046.1"/>
</dbReference>
<reference evidence="2" key="1">
    <citation type="submission" date="2022-04" db="EMBL/GenBank/DDBJ databases">
        <title>Hymenobacter sp. isolated from the air.</title>
        <authorList>
            <person name="Won M."/>
            <person name="Lee C.-M."/>
            <person name="Woen H.-Y."/>
            <person name="Kwon S.-W."/>
        </authorList>
    </citation>
    <scope>NUCLEOTIDE SEQUENCE</scope>
    <source>
        <strain evidence="2">5116S-3</strain>
    </source>
</reference>
<keyword evidence="3" id="KW-1185">Reference proteome</keyword>
<feature type="region of interest" description="Disordered" evidence="1">
    <location>
        <begin position="60"/>
        <end position="85"/>
    </location>
</feature>
<organism evidence="2 3">
    <name type="scientific">Hymenobacter cellulosilyticus</name>
    <dbReference type="NCBI Taxonomy" id="2932248"/>
    <lineage>
        <taxon>Bacteria</taxon>
        <taxon>Pseudomonadati</taxon>
        <taxon>Bacteroidota</taxon>
        <taxon>Cytophagia</taxon>
        <taxon>Cytophagales</taxon>
        <taxon>Hymenobacteraceae</taxon>
        <taxon>Hymenobacter</taxon>
    </lineage>
</organism>
<dbReference type="EMBL" id="CP095046">
    <property type="protein sequence ID" value="UOQ73713.1"/>
    <property type="molecule type" value="Genomic_DNA"/>
</dbReference>
<dbReference type="SUPFAM" id="SSF47413">
    <property type="entry name" value="lambda repressor-like DNA-binding domains"/>
    <property type="match status" value="1"/>
</dbReference>
<dbReference type="CDD" id="cd00093">
    <property type="entry name" value="HTH_XRE"/>
    <property type="match status" value="1"/>
</dbReference>
<evidence type="ECO:0000313" key="3">
    <source>
        <dbReference type="Proteomes" id="UP000831796"/>
    </source>
</evidence>
<proteinExistence type="predicted"/>
<accession>A0A8T9QFV1</accession>
<dbReference type="InterPro" id="IPR001387">
    <property type="entry name" value="Cro/C1-type_HTH"/>
</dbReference>
<name>A0A8T9QFV1_9BACT</name>
<dbReference type="InterPro" id="IPR010982">
    <property type="entry name" value="Lambda_DNA-bd_dom_sf"/>
</dbReference>
<dbReference type="AlphaFoldDB" id="A0A8T9QFV1"/>
<protein>
    <submittedName>
        <fullName evidence="2">Helix-turn-helix domain-containing protein</fullName>
    </submittedName>
</protein>
<dbReference type="KEGG" id="hcu:MUN79_07270"/>
<evidence type="ECO:0000313" key="2">
    <source>
        <dbReference type="EMBL" id="UOQ73713.1"/>
    </source>
</evidence>
<dbReference type="Proteomes" id="UP000831796">
    <property type="component" value="Chromosome"/>
</dbReference>
<feature type="compositionally biased region" description="Pro residues" evidence="1">
    <location>
        <begin position="63"/>
        <end position="77"/>
    </location>
</feature>
<gene>
    <name evidence="2" type="ORF">MUN79_07270</name>
</gene>
<sequence length="123" mass="12703">MTTSSPSPEVNLVTVVRAHFGLSVRQLAHYLDVSAGFIAHIETGRKGMPAAMAPRLHGLSRLLPPPLGQGPAAPPEPSGYDPLTPLPHPKPCSALLMLLQPLPSCCAAACSTARSSCRSSGSA</sequence>